<accession>A0A6P6XNY9</accession>
<dbReference type="InterPro" id="IPR036919">
    <property type="entry name" value="Ribo_uL30_ferredoxin-like_sf"/>
</dbReference>
<name>A0A6P6XNY9_DERPT</name>
<dbReference type="InterPro" id="IPR005996">
    <property type="entry name" value="Ribosomal_uL30_bac-type"/>
</dbReference>
<organism evidence="7 8">
    <name type="scientific">Dermatophagoides pteronyssinus</name>
    <name type="common">European house dust mite</name>
    <dbReference type="NCBI Taxonomy" id="6956"/>
    <lineage>
        <taxon>Eukaryota</taxon>
        <taxon>Metazoa</taxon>
        <taxon>Ecdysozoa</taxon>
        <taxon>Arthropoda</taxon>
        <taxon>Chelicerata</taxon>
        <taxon>Arachnida</taxon>
        <taxon>Acari</taxon>
        <taxon>Acariformes</taxon>
        <taxon>Sarcoptiformes</taxon>
        <taxon>Astigmata</taxon>
        <taxon>Psoroptidia</taxon>
        <taxon>Analgoidea</taxon>
        <taxon>Pyroglyphidae</taxon>
        <taxon>Dermatophagoidinae</taxon>
        <taxon>Dermatophagoides</taxon>
    </lineage>
</organism>
<reference evidence="8" key="1">
    <citation type="submission" date="2025-08" db="UniProtKB">
        <authorList>
            <consortium name="RefSeq"/>
        </authorList>
    </citation>
    <scope>IDENTIFICATION</scope>
    <source>
        <strain evidence="8">Airmid</strain>
    </source>
</reference>
<dbReference type="InterPro" id="IPR016082">
    <property type="entry name" value="Ribosomal_uL30_ferredoxin-like"/>
</dbReference>
<keyword evidence="2" id="KW-0689">Ribosomal protein</keyword>
<dbReference type="PANTHER" id="PTHR15892">
    <property type="entry name" value="MITOCHONDRIAL RIBOSOMAL PROTEIN L30"/>
    <property type="match status" value="1"/>
</dbReference>
<proteinExistence type="inferred from homology"/>
<sequence>MSFILQFHRQIRRYIYNPVYKGPFEYKKKDTKMYNYPFGINKGRLEEKFAEINEIRAKPLNDEDISPFHLVWRYKHLYGNPWNHKLILKRLGLHRLHMKSPVIIPNTPHYNSMLWEIKHLIRLKPLKFPDGLPTEDDLGSIKVDLETGEMRINRAFRIPKESLDKSDPPPLFRGKYLREYLKWSSGLIGFSLPHHDIDDKDGNRIEDYDRKMKNYYQHQHVYYNNNNNNGKK</sequence>
<dbReference type="GO" id="GO:0006412">
    <property type="term" value="P:translation"/>
    <property type="evidence" value="ECO:0007669"/>
    <property type="project" value="InterPro"/>
</dbReference>
<keyword evidence="7" id="KW-1185">Reference proteome</keyword>
<keyword evidence="3" id="KW-0687">Ribonucleoprotein</keyword>
<dbReference type="Pfam" id="PF00327">
    <property type="entry name" value="Ribosomal_L30"/>
    <property type="match status" value="1"/>
</dbReference>
<dbReference type="OrthoDB" id="9973389at2759"/>
<dbReference type="Proteomes" id="UP000515146">
    <property type="component" value="Unplaced"/>
</dbReference>
<dbReference type="RefSeq" id="XP_027194488.1">
    <property type="nucleotide sequence ID" value="XM_027338687.1"/>
</dbReference>
<feature type="domain" description="Large ribosomal subunit protein uL30-like ferredoxin-like fold" evidence="6">
    <location>
        <begin position="71"/>
        <end position="121"/>
    </location>
</feature>
<dbReference type="GO" id="GO:0003735">
    <property type="term" value="F:structural constituent of ribosome"/>
    <property type="evidence" value="ECO:0007669"/>
    <property type="project" value="InterPro"/>
</dbReference>
<dbReference type="PANTHER" id="PTHR15892:SF2">
    <property type="entry name" value="LARGE RIBOSOMAL SUBUNIT PROTEIN UL30M"/>
    <property type="match status" value="1"/>
</dbReference>
<comment type="similarity">
    <text evidence="1">Belongs to the universal ribosomal protein uL30 family.</text>
</comment>
<evidence type="ECO:0000313" key="8">
    <source>
        <dbReference type="RefSeq" id="XP_027194488.1"/>
    </source>
</evidence>
<evidence type="ECO:0000256" key="3">
    <source>
        <dbReference type="ARBA" id="ARBA00023274"/>
    </source>
</evidence>
<evidence type="ECO:0000313" key="7">
    <source>
        <dbReference type="Proteomes" id="UP000515146"/>
    </source>
</evidence>
<dbReference type="GO" id="GO:0015934">
    <property type="term" value="C:large ribosomal subunit"/>
    <property type="evidence" value="ECO:0007669"/>
    <property type="project" value="InterPro"/>
</dbReference>
<evidence type="ECO:0000256" key="4">
    <source>
        <dbReference type="ARBA" id="ARBA00035281"/>
    </source>
</evidence>
<dbReference type="SUPFAM" id="SSF55129">
    <property type="entry name" value="Ribosomal protein L30p/L7e"/>
    <property type="match status" value="1"/>
</dbReference>
<protein>
    <recommendedName>
        <fullName evidence="4">Large ribosomal subunit protein uL30m</fullName>
    </recommendedName>
    <alternativeName>
        <fullName evidence="5">39S ribosomal protein L30, mitochondrial</fullName>
    </alternativeName>
</protein>
<dbReference type="CTD" id="51263"/>
<evidence type="ECO:0000256" key="2">
    <source>
        <dbReference type="ARBA" id="ARBA00022980"/>
    </source>
</evidence>
<dbReference type="AlphaFoldDB" id="A0A6P6XNY9"/>
<dbReference type="OMA" id="MLWEIKH"/>
<evidence type="ECO:0000256" key="1">
    <source>
        <dbReference type="ARBA" id="ARBA00007594"/>
    </source>
</evidence>
<dbReference type="Gene3D" id="3.30.1390.20">
    <property type="entry name" value="Ribosomal protein L30, ferredoxin-like fold domain"/>
    <property type="match status" value="1"/>
</dbReference>
<dbReference type="GO" id="GO:0005739">
    <property type="term" value="C:mitochondrion"/>
    <property type="evidence" value="ECO:0007669"/>
    <property type="project" value="TreeGrafter"/>
</dbReference>
<gene>
    <name evidence="8" type="primary">LOC113789185</name>
</gene>
<evidence type="ECO:0000259" key="6">
    <source>
        <dbReference type="Pfam" id="PF00327"/>
    </source>
</evidence>
<evidence type="ECO:0000256" key="5">
    <source>
        <dbReference type="ARBA" id="ARBA00035356"/>
    </source>
</evidence>
<dbReference type="KEGG" id="dpte:113789185"/>
<dbReference type="InParanoid" id="A0A6P6XNY9"/>